<comment type="caution">
    <text evidence="4">The sequence shown here is derived from an EMBL/GenBank/DDBJ whole genome shotgun (WGS) entry which is preliminary data.</text>
</comment>
<evidence type="ECO:0000259" key="3">
    <source>
        <dbReference type="Pfam" id="PF00685"/>
    </source>
</evidence>
<evidence type="ECO:0000313" key="4">
    <source>
        <dbReference type="EMBL" id="MCM1984904.1"/>
    </source>
</evidence>
<proteinExistence type="predicted"/>
<dbReference type="PANTHER" id="PTHR10605:SF56">
    <property type="entry name" value="BIFUNCTIONAL HEPARAN SULFATE N-DEACETYLASE_N-SULFOTRANSFERASE"/>
    <property type="match status" value="1"/>
</dbReference>
<dbReference type="SUPFAM" id="SSF52540">
    <property type="entry name" value="P-loop containing nucleoside triphosphate hydrolases"/>
    <property type="match status" value="1"/>
</dbReference>
<feature type="domain" description="Sulfotransferase" evidence="3">
    <location>
        <begin position="4"/>
        <end position="289"/>
    </location>
</feature>
<keyword evidence="2" id="KW-0325">Glycoprotein</keyword>
<evidence type="ECO:0000313" key="5">
    <source>
        <dbReference type="Proteomes" id="UP000031561"/>
    </source>
</evidence>
<dbReference type="InterPro" id="IPR027417">
    <property type="entry name" value="P-loop_NTPase"/>
</dbReference>
<dbReference type="Pfam" id="PF00685">
    <property type="entry name" value="Sulfotransfer_1"/>
    <property type="match status" value="1"/>
</dbReference>
<reference evidence="4 5" key="1">
    <citation type="journal article" date="2015" name="Genome Announc.">
        <title>Draft Genome Sequence of Filamentous Marine Cyanobacterium Lyngbya confervoides Strain BDU141951.</title>
        <authorList>
            <person name="Chandrababunaidu M.M."/>
            <person name="Sen D."/>
            <person name="Tripathy S."/>
        </authorList>
    </citation>
    <scope>NUCLEOTIDE SEQUENCE [LARGE SCALE GENOMIC DNA]</scope>
    <source>
        <strain evidence="4 5">BDU141951</strain>
    </source>
</reference>
<dbReference type="InterPro" id="IPR000863">
    <property type="entry name" value="Sulfotransferase_dom"/>
</dbReference>
<dbReference type="EMBL" id="JTHE03000106">
    <property type="protein sequence ID" value="MCM1984904.1"/>
    <property type="molecule type" value="Genomic_DNA"/>
</dbReference>
<dbReference type="Proteomes" id="UP000031561">
    <property type="component" value="Unassembled WGS sequence"/>
</dbReference>
<name>A0ABD4T8Y1_9CYAN</name>
<dbReference type="AlphaFoldDB" id="A0ABD4T8Y1"/>
<protein>
    <submittedName>
        <fullName evidence="4">Sulfotransferase domain-containing protein</fullName>
    </submittedName>
</protein>
<evidence type="ECO:0000256" key="2">
    <source>
        <dbReference type="ARBA" id="ARBA00023180"/>
    </source>
</evidence>
<keyword evidence="5" id="KW-1185">Reference proteome</keyword>
<dbReference type="GO" id="GO:0016740">
    <property type="term" value="F:transferase activity"/>
    <property type="evidence" value="ECO:0007669"/>
    <property type="project" value="UniProtKB-KW"/>
</dbReference>
<keyword evidence="1" id="KW-0808">Transferase</keyword>
<dbReference type="Gene3D" id="3.40.50.300">
    <property type="entry name" value="P-loop containing nucleotide triphosphate hydrolases"/>
    <property type="match status" value="1"/>
</dbReference>
<gene>
    <name evidence="4" type="ORF">QQ91_0018945</name>
</gene>
<sequence>MKKPDFFIAGAPKCGTTALYSYLEKHPEIYIPDTSSTIEATYGGKKELHFFGRDLAFSRPSLEEYLAYYASATQEKRLGESSVFYLYSKTAAQEIKEFCPTARIIIMLRNPVDMIYSWYSQLLFWGDEDVFDLEVALAVEADRQRGQKLPSRHDHPIECFFYREIAQFYDQVKRYLDIFGSEQVQIIIFDDFKKDTATVYRETLKFLDCDATFMPEFEVVNSNKTIRNRSLQTLLKRPPKSAQVVKHLIPVSLRQSIRQYLQGFNIKTESRKSMNPELKQQLQKEFAGEVKRLSGLIGRDLTFWSHELIFEND</sequence>
<dbReference type="InterPro" id="IPR037359">
    <property type="entry name" value="NST/OST"/>
</dbReference>
<accession>A0ABD4T8Y1</accession>
<dbReference type="PANTHER" id="PTHR10605">
    <property type="entry name" value="HEPARAN SULFATE SULFOTRANSFERASE"/>
    <property type="match status" value="1"/>
</dbReference>
<organism evidence="4 5">
    <name type="scientific">Lyngbya confervoides BDU141951</name>
    <dbReference type="NCBI Taxonomy" id="1574623"/>
    <lineage>
        <taxon>Bacteria</taxon>
        <taxon>Bacillati</taxon>
        <taxon>Cyanobacteriota</taxon>
        <taxon>Cyanophyceae</taxon>
        <taxon>Oscillatoriophycideae</taxon>
        <taxon>Oscillatoriales</taxon>
        <taxon>Microcoleaceae</taxon>
        <taxon>Lyngbya</taxon>
    </lineage>
</organism>
<dbReference type="RefSeq" id="WP_166277400.1">
    <property type="nucleotide sequence ID" value="NZ_JTHE03000106.1"/>
</dbReference>
<evidence type="ECO:0000256" key="1">
    <source>
        <dbReference type="ARBA" id="ARBA00022679"/>
    </source>
</evidence>